<accession>A0A840E014</accession>
<dbReference type="InterPro" id="IPR011004">
    <property type="entry name" value="Trimer_LpxA-like_sf"/>
</dbReference>
<dbReference type="AlphaFoldDB" id="A0A840E014"/>
<comment type="caution">
    <text evidence="1">The sequence shown here is derived from an EMBL/GenBank/DDBJ whole genome shotgun (WGS) entry which is preliminary data.</text>
</comment>
<evidence type="ECO:0000313" key="1">
    <source>
        <dbReference type="EMBL" id="MBB4077283.1"/>
    </source>
</evidence>
<gene>
    <name evidence="1" type="ORF">GGR08_001614</name>
</gene>
<evidence type="ECO:0008006" key="3">
    <source>
        <dbReference type="Google" id="ProtNLM"/>
    </source>
</evidence>
<evidence type="ECO:0000313" key="2">
    <source>
        <dbReference type="Proteomes" id="UP000585970"/>
    </source>
</evidence>
<keyword evidence="2" id="KW-1185">Reference proteome</keyword>
<sequence>MMWFIFKNTPVLSNIANETALVNKQEPVKKYELTNETHILEDRTLHRIRALKDFDDIKVGALGSFIEKEVNLSHDGNCWVYDDAYVYGHVYGSARALADAHIYDHVAYDATVFSYARVYGHAKVSGSTCIYSHAKIYNYAVINGRAKIYGKVYGNAKINKKAK</sequence>
<dbReference type="Proteomes" id="UP000585970">
    <property type="component" value="Unassembled WGS sequence"/>
</dbReference>
<reference evidence="1 2" key="1">
    <citation type="submission" date="2020-08" db="EMBL/GenBank/DDBJ databases">
        <title>Genomic Encyclopedia of Type Strains, Phase IV (KMG-IV): sequencing the most valuable type-strain genomes for metagenomic binning, comparative biology and taxonomic classification.</title>
        <authorList>
            <person name="Goeker M."/>
        </authorList>
    </citation>
    <scope>NUCLEOTIDE SEQUENCE [LARGE SCALE GENOMIC DNA]</scope>
    <source>
        <strain evidence="1 2">DSM 100694</strain>
    </source>
</reference>
<proteinExistence type="predicted"/>
<organism evidence="1 2">
    <name type="scientific">Bartonella fuyuanensis</name>
    <dbReference type="NCBI Taxonomy" id="1460968"/>
    <lineage>
        <taxon>Bacteria</taxon>
        <taxon>Pseudomonadati</taxon>
        <taxon>Pseudomonadota</taxon>
        <taxon>Alphaproteobacteria</taxon>
        <taxon>Hyphomicrobiales</taxon>
        <taxon>Bartonellaceae</taxon>
        <taxon>Bartonella</taxon>
    </lineage>
</organism>
<dbReference type="SUPFAM" id="SSF51161">
    <property type="entry name" value="Trimeric LpxA-like enzymes"/>
    <property type="match status" value="1"/>
</dbReference>
<protein>
    <recommendedName>
        <fullName evidence="3">Phage related protein</fullName>
    </recommendedName>
</protein>
<name>A0A840E014_9HYPH</name>
<dbReference type="EMBL" id="JACIFE010000039">
    <property type="protein sequence ID" value="MBB4077283.1"/>
    <property type="molecule type" value="Genomic_DNA"/>
</dbReference>